<evidence type="ECO:0000313" key="2">
    <source>
        <dbReference type="WBParaSite" id="ES5_v2.g26245.t1"/>
    </source>
</evidence>
<dbReference type="WBParaSite" id="ES5_v2.g26245.t1">
    <property type="protein sequence ID" value="ES5_v2.g26245.t1"/>
    <property type="gene ID" value="ES5_v2.g26245"/>
</dbReference>
<accession>A0AC34G945</accession>
<organism evidence="1 2">
    <name type="scientific">Panagrolaimus sp. ES5</name>
    <dbReference type="NCBI Taxonomy" id="591445"/>
    <lineage>
        <taxon>Eukaryota</taxon>
        <taxon>Metazoa</taxon>
        <taxon>Ecdysozoa</taxon>
        <taxon>Nematoda</taxon>
        <taxon>Chromadorea</taxon>
        <taxon>Rhabditida</taxon>
        <taxon>Tylenchina</taxon>
        <taxon>Panagrolaimomorpha</taxon>
        <taxon>Panagrolaimoidea</taxon>
        <taxon>Panagrolaimidae</taxon>
        <taxon>Panagrolaimus</taxon>
    </lineage>
</organism>
<protein>
    <submittedName>
        <fullName evidence="2">Uncharacterized protein</fullName>
    </submittedName>
</protein>
<proteinExistence type="predicted"/>
<sequence length="74" mass="8508">MEPTLHETSHIPSYSSFAPRTSNHSTSSSTASEDNFYQRIDQAQEAINMDEHHQSNLEKFGAMILKNVAYFRQF</sequence>
<evidence type="ECO:0000313" key="1">
    <source>
        <dbReference type="Proteomes" id="UP000887579"/>
    </source>
</evidence>
<name>A0AC34G945_9BILA</name>
<reference evidence="2" key="1">
    <citation type="submission" date="2022-11" db="UniProtKB">
        <authorList>
            <consortium name="WormBaseParasite"/>
        </authorList>
    </citation>
    <scope>IDENTIFICATION</scope>
</reference>
<dbReference type="Proteomes" id="UP000887579">
    <property type="component" value="Unplaced"/>
</dbReference>